<evidence type="ECO:0000256" key="1">
    <source>
        <dbReference type="ARBA" id="ARBA00008455"/>
    </source>
</evidence>
<keyword evidence="7" id="KW-1185">Reference proteome</keyword>
<dbReference type="InterPro" id="IPR025660">
    <property type="entry name" value="Pept_his_AS"/>
</dbReference>
<dbReference type="EMBL" id="LXWW01000528">
    <property type="protein sequence ID" value="OAO12662.1"/>
    <property type="molecule type" value="Genomic_DNA"/>
</dbReference>
<dbReference type="STRING" id="478820.A0A196S997"/>
<dbReference type="Gene3D" id="3.90.70.10">
    <property type="entry name" value="Cysteine proteinases"/>
    <property type="match status" value="2"/>
</dbReference>
<dbReference type="InterPro" id="IPR038765">
    <property type="entry name" value="Papain-like_cys_pep_sf"/>
</dbReference>
<dbReference type="FunFam" id="3.90.70.10:FF:000117">
    <property type="entry name" value="Probable papain cysteine protease"/>
    <property type="match status" value="2"/>
</dbReference>
<accession>A0A196S997</accession>
<keyword evidence="6" id="KW-0645">Protease</keyword>
<dbReference type="InterPro" id="IPR025661">
    <property type="entry name" value="Pept_asp_AS"/>
</dbReference>
<proteinExistence type="inferred from homology"/>
<gene>
    <name evidence="6" type="ORF">AV274_5659</name>
</gene>
<dbReference type="InterPro" id="IPR000668">
    <property type="entry name" value="Peptidase_C1A_C"/>
</dbReference>
<dbReference type="GO" id="GO:0006508">
    <property type="term" value="P:proteolysis"/>
    <property type="evidence" value="ECO:0007669"/>
    <property type="project" value="UniProtKB-KW"/>
</dbReference>
<dbReference type="GO" id="GO:0008234">
    <property type="term" value="F:cysteine-type peptidase activity"/>
    <property type="evidence" value="ECO:0007669"/>
    <property type="project" value="InterPro"/>
</dbReference>
<keyword evidence="4" id="KW-0732">Signal</keyword>
<keyword evidence="6" id="KW-0378">Hydrolase</keyword>
<comment type="similarity">
    <text evidence="1">Belongs to the peptidase C1 family.</text>
</comment>
<dbReference type="InterPro" id="IPR013128">
    <property type="entry name" value="Peptidase_C1A"/>
</dbReference>
<comment type="caution">
    <text evidence="6">The sequence shown here is derived from an EMBL/GenBank/DDBJ whole genome shotgun (WGS) entry which is preliminary data.</text>
</comment>
<dbReference type="AlphaFoldDB" id="A0A196S997"/>
<name>A0A196S997_BLAHN</name>
<keyword evidence="2" id="KW-0865">Zymogen</keyword>
<dbReference type="PROSITE" id="PS00640">
    <property type="entry name" value="THIOL_PROTEASE_ASN"/>
    <property type="match status" value="2"/>
</dbReference>
<protein>
    <submittedName>
        <fullName evidence="6">Cysteine protease 1</fullName>
    </submittedName>
</protein>
<evidence type="ECO:0000313" key="7">
    <source>
        <dbReference type="Proteomes" id="UP000078348"/>
    </source>
</evidence>
<dbReference type="PANTHER" id="PTHR12411">
    <property type="entry name" value="CYSTEINE PROTEASE FAMILY C1-RELATED"/>
    <property type="match status" value="1"/>
</dbReference>
<evidence type="ECO:0000256" key="3">
    <source>
        <dbReference type="ARBA" id="ARBA00023157"/>
    </source>
</evidence>
<dbReference type="Proteomes" id="UP000078348">
    <property type="component" value="Unassembled WGS sequence"/>
</dbReference>
<keyword evidence="3" id="KW-1015">Disulfide bond</keyword>
<evidence type="ECO:0000256" key="2">
    <source>
        <dbReference type="ARBA" id="ARBA00023145"/>
    </source>
</evidence>
<dbReference type="SMART" id="SM00645">
    <property type="entry name" value="Pept_C1"/>
    <property type="match status" value="2"/>
</dbReference>
<dbReference type="PROSITE" id="PS00639">
    <property type="entry name" value="THIOL_PROTEASE_HIS"/>
    <property type="match status" value="1"/>
</dbReference>
<evidence type="ECO:0000256" key="4">
    <source>
        <dbReference type="SAM" id="SignalP"/>
    </source>
</evidence>
<feature type="signal peptide" evidence="4">
    <location>
        <begin position="1"/>
        <end position="16"/>
    </location>
</feature>
<sequence>MKYLVFSFVLLALASAGCYNPKARVPDLVKTPQPYTFMANKELPKSYDPRNLDGHNYVTVAKNQHIPQYCGACWAFAATSAVGDRLKMMTKGAWPERDLSPQVILNCDKTSDSCSGGHPLAAFKYMHDVGVPEEGCMRYMAKDMECTDINICRDCGHDTPCHAVYNYTKFYVEEYGSIAGEKNMMAEIYARGPITCTIAVPDDLMEYKTGVYRDTTGSTALEHSISVLGWGEEDGVKYWIGRNSWGSYWGEHGFFRVVRGENNLGIEADCQWAVPRVPDRMVRDRRMRSQRNRGRYFAEPCLLEPRGDEGEHVVSPLPAQYVKDEELPERYDIRNLDGHNYATWEKNQHIPQYCGSCWAQSSTSAIADRINLMRKGAWPTIELSVQEVINCGHSGSCHGGWDGSVFKYAYKEGIPDQTCQVYEAKDKECNDLNRCLDCEPGEECKPVKDYKRYKLAEYGTVRGIDDMKKEIFARGPLSCSMRVTQAFLDYEGGVFEDHGDPSLGGHAIEIAGWDKTEDGKEYWIGRNSWGTYWGEDGWFRIVMGSKGLGIDSRSCNWGVPIIDF</sequence>
<dbReference type="OrthoDB" id="190265at2759"/>
<dbReference type="PRINTS" id="PR00705">
    <property type="entry name" value="PAPAIN"/>
</dbReference>
<evidence type="ECO:0000313" key="6">
    <source>
        <dbReference type="EMBL" id="OAO12662.1"/>
    </source>
</evidence>
<reference evidence="6 7" key="1">
    <citation type="submission" date="2016-05" db="EMBL/GenBank/DDBJ databases">
        <title>Nuclear genome of Blastocystis sp. subtype 1 NandII.</title>
        <authorList>
            <person name="Gentekaki E."/>
            <person name="Curtis B."/>
            <person name="Stairs C."/>
            <person name="Eme L."/>
            <person name="Herman E."/>
            <person name="Klimes V."/>
            <person name="Arias M.C."/>
            <person name="Elias M."/>
            <person name="Hilliou F."/>
            <person name="Klute M."/>
            <person name="Malik S.-B."/>
            <person name="Pightling A."/>
            <person name="Rachubinski R."/>
            <person name="Salas D."/>
            <person name="Schlacht A."/>
            <person name="Suga H."/>
            <person name="Archibald J."/>
            <person name="Ball S.G."/>
            <person name="Clark G."/>
            <person name="Dacks J."/>
            <person name="Van Der Giezen M."/>
            <person name="Tsaousis A."/>
            <person name="Roger A."/>
        </authorList>
    </citation>
    <scope>NUCLEOTIDE SEQUENCE [LARGE SCALE GENOMIC DNA]</scope>
    <source>
        <strain evidence="7">ATCC 50177 / NandII</strain>
    </source>
</reference>
<feature type="chain" id="PRO_5018677338" evidence="4">
    <location>
        <begin position="17"/>
        <end position="564"/>
    </location>
</feature>
<evidence type="ECO:0000259" key="5">
    <source>
        <dbReference type="SMART" id="SM00645"/>
    </source>
</evidence>
<feature type="domain" description="Peptidase C1A papain C-terminal" evidence="5">
    <location>
        <begin position="327"/>
        <end position="559"/>
    </location>
</feature>
<feature type="domain" description="Peptidase C1A papain C-terminal" evidence="5">
    <location>
        <begin position="43"/>
        <end position="274"/>
    </location>
</feature>
<dbReference type="SUPFAM" id="SSF54001">
    <property type="entry name" value="Cysteine proteinases"/>
    <property type="match status" value="2"/>
</dbReference>
<dbReference type="PROSITE" id="PS51257">
    <property type="entry name" value="PROKAR_LIPOPROTEIN"/>
    <property type="match status" value="1"/>
</dbReference>
<dbReference type="Pfam" id="PF00112">
    <property type="entry name" value="Peptidase_C1"/>
    <property type="match status" value="2"/>
</dbReference>
<organism evidence="6 7">
    <name type="scientific">Blastocystis sp. subtype 1 (strain ATCC 50177 / NandII)</name>
    <dbReference type="NCBI Taxonomy" id="478820"/>
    <lineage>
        <taxon>Eukaryota</taxon>
        <taxon>Sar</taxon>
        <taxon>Stramenopiles</taxon>
        <taxon>Bigyra</taxon>
        <taxon>Opalozoa</taxon>
        <taxon>Opalinata</taxon>
        <taxon>Blastocystidae</taxon>
        <taxon>Blastocystis</taxon>
    </lineage>
</organism>